<dbReference type="PANTHER" id="PTHR30572:SF4">
    <property type="entry name" value="ABC TRANSPORTER PERMEASE YTRF"/>
    <property type="match status" value="1"/>
</dbReference>
<comment type="subcellular location">
    <subcellularLocation>
        <location evidence="1">Cell membrane</location>
        <topology evidence="1">Multi-pass membrane protein</topology>
    </subcellularLocation>
</comment>
<evidence type="ECO:0000313" key="10">
    <source>
        <dbReference type="EMBL" id="MBB5346062.1"/>
    </source>
</evidence>
<dbReference type="Proteomes" id="UP000569092">
    <property type="component" value="Unassembled WGS sequence"/>
</dbReference>
<feature type="transmembrane region" description="Helical" evidence="7">
    <location>
        <begin position="379"/>
        <end position="398"/>
    </location>
</feature>
<dbReference type="PANTHER" id="PTHR30572">
    <property type="entry name" value="MEMBRANE COMPONENT OF TRANSPORTER-RELATED"/>
    <property type="match status" value="1"/>
</dbReference>
<evidence type="ECO:0000256" key="6">
    <source>
        <dbReference type="ARBA" id="ARBA00038076"/>
    </source>
</evidence>
<evidence type="ECO:0000259" key="9">
    <source>
        <dbReference type="Pfam" id="PF12704"/>
    </source>
</evidence>
<dbReference type="GO" id="GO:0005886">
    <property type="term" value="C:plasma membrane"/>
    <property type="evidence" value="ECO:0007669"/>
    <property type="project" value="UniProtKB-SubCell"/>
</dbReference>
<proteinExistence type="inferred from homology"/>
<dbReference type="Pfam" id="PF02687">
    <property type="entry name" value="FtsX"/>
    <property type="match status" value="1"/>
</dbReference>
<dbReference type="EMBL" id="JACHDZ010000008">
    <property type="protein sequence ID" value="MBB5346062.1"/>
    <property type="molecule type" value="Genomic_DNA"/>
</dbReference>
<name>A0A7W8JDQ5_9BACT</name>
<evidence type="ECO:0000256" key="2">
    <source>
        <dbReference type="ARBA" id="ARBA00022475"/>
    </source>
</evidence>
<keyword evidence="3 7" id="KW-0812">Transmembrane</keyword>
<evidence type="ECO:0000256" key="7">
    <source>
        <dbReference type="SAM" id="Phobius"/>
    </source>
</evidence>
<evidence type="ECO:0000313" key="11">
    <source>
        <dbReference type="Proteomes" id="UP000569092"/>
    </source>
</evidence>
<feature type="transmembrane region" description="Helical" evidence="7">
    <location>
        <begin position="323"/>
        <end position="349"/>
    </location>
</feature>
<evidence type="ECO:0000256" key="1">
    <source>
        <dbReference type="ARBA" id="ARBA00004651"/>
    </source>
</evidence>
<dbReference type="GO" id="GO:0022857">
    <property type="term" value="F:transmembrane transporter activity"/>
    <property type="evidence" value="ECO:0007669"/>
    <property type="project" value="TreeGrafter"/>
</dbReference>
<evidence type="ECO:0000256" key="5">
    <source>
        <dbReference type="ARBA" id="ARBA00023136"/>
    </source>
</evidence>
<accession>A0A7W8JDQ5</accession>
<keyword evidence="4 7" id="KW-1133">Transmembrane helix</keyword>
<feature type="transmembrane region" description="Helical" evidence="7">
    <location>
        <begin position="277"/>
        <end position="302"/>
    </location>
</feature>
<gene>
    <name evidence="10" type="ORF">HDF10_004069</name>
</gene>
<sequence length="413" mass="44570">MLSDILGQAVEAMKHNRRRTMITIVGMAWGIATVVLLLAYGAGFGQAFENIFAQFGTNMIGVFPGRTSEQAGGSKAGVQVRLTQEDVERIQETVPGVMRVAPTVDKTVPVQNDLHSYSWDVTGITPELQSIQRLELAEGRPITEADVQQRAHVTVIGSEAKTKLFSGLYPIGEKIRLNGVSFEVVGVMTPKMQEGDDSDINRQVNVPLTTMSDIKDTKYLDGIWLDYKGDPKMVEVALRKTLAMAHGYRPSDRRAVFVANIMEQLTQFRIISLGLQVLLSFIGALTLGIAGIGLMNIMLVSVQQRTREIGVEKALGARKRHILLQFLAEALVISGIGGVGGIALAYAVAKGVGKITFYSALASNAEAGDIHLLISPNTVLVATVILIIVGTISGMIPAMKAASLDPIEALRYE</sequence>
<evidence type="ECO:0000256" key="4">
    <source>
        <dbReference type="ARBA" id="ARBA00022989"/>
    </source>
</evidence>
<dbReference type="InterPro" id="IPR003838">
    <property type="entry name" value="ABC3_permease_C"/>
</dbReference>
<comment type="caution">
    <text evidence="10">The sequence shown here is derived from an EMBL/GenBank/DDBJ whole genome shotgun (WGS) entry which is preliminary data.</text>
</comment>
<protein>
    <submittedName>
        <fullName evidence="10">ABC transport system permease protein</fullName>
    </submittedName>
</protein>
<feature type="domain" description="ABC3 transporter permease C-terminal" evidence="8">
    <location>
        <begin position="281"/>
        <end position="406"/>
    </location>
</feature>
<dbReference type="InterPro" id="IPR025857">
    <property type="entry name" value="MacB_PCD"/>
</dbReference>
<reference evidence="10 11" key="1">
    <citation type="submission" date="2020-08" db="EMBL/GenBank/DDBJ databases">
        <title>Genomic Encyclopedia of Type Strains, Phase IV (KMG-V): Genome sequencing to study the core and pangenomes of soil and plant-associated prokaryotes.</title>
        <authorList>
            <person name="Whitman W."/>
        </authorList>
    </citation>
    <scope>NUCLEOTIDE SEQUENCE [LARGE SCALE GENOMIC DNA]</scope>
    <source>
        <strain evidence="10 11">M8US30</strain>
    </source>
</reference>
<keyword evidence="2" id="KW-1003">Cell membrane</keyword>
<dbReference type="AlphaFoldDB" id="A0A7W8JDQ5"/>
<feature type="transmembrane region" description="Helical" evidence="7">
    <location>
        <begin position="21"/>
        <end position="42"/>
    </location>
</feature>
<feature type="domain" description="MacB-like periplasmic core" evidence="9">
    <location>
        <begin position="20"/>
        <end position="227"/>
    </location>
</feature>
<dbReference type="InterPro" id="IPR050250">
    <property type="entry name" value="Macrolide_Exporter_MacB"/>
</dbReference>
<evidence type="ECO:0000256" key="3">
    <source>
        <dbReference type="ARBA" id="ARBA00022692"/>
    </source>
</evidence>
<keyword evidence="5 7" id="KW-0472">Membrane</keyword>
<comment type="similarity">
    <text evidence="6">Belongs to the ABC-4 integral membrane protein family.</text>
</comment>
<organism evidence="10 11">
    <name type="scientific">Tunturiibacter lichenicola</name>
    <dbReference type="NCBI Taxonomy" id="2051959"/>
    <lineage>
        <taxon>Bacteria</taxon>
        <taxon>Pseudomonadati</taxon>
        <taxon>Acidobacteriota</taxon>
        <taxon>Terriglobia</taxon>
        <taxon>Terriglobales</taxon>
        <taxon>Acidobacteriaceae</taxon>
        <taxon>Tunturiibacter</taxon>
    </lineage>
</organism>
<evidence type="ECO:0000259" key="8">
    <source>
        <dbReference type="Pfam" id="PF02687"/>
    </source>
</evidence>
<dbReference type="Pfam" id="PF12704">
    <property type="entry name" value="MacB_PCD"/>
    <property type="match status" value="1"/>
</dbReference>